<gene>
    <name evidence="3" type="ORF">SAMN04488561_3550</name>
</gene>
<feature type="transmembrane region" description="Helical" evidence="2">
    <location>
        <begin position="87"/>
        <end position="109"/>
    </location>
</feature>
<keyword evidence="4" id="KW-1185">Reference proteome</keyword>
<dbReference type="InterPro" id="IPR021235">
    <property type="entry name" value="DUF2637"/>
</dbReference>
<dbReference type="InterPro" id="IPR009057">
    <property type="entry name" value="Homeodomain-like_sf"/>
</dbReference>
<dbReference type="SUPFAM" id="SSF46689">
    <property type="entry name" value="Homeodomain-like"/>
    <property type="match status" value="1"/>
</dbReference>
<keyword evidence="3" id="KW-0238">DNA-binding</keyword>
<keyword evidence="2" id="KW-0812">Transmembrane</keyword>
<name>A0A1H5MYT3_9ACTN</name>
<reference evidence="4" key="1">
    <citation type="submission" date="2016-10" db="EMBL/GenBank/DDBJ databases">
        <authorList>
            <person name="Varghese N."/>
            <person name="Submissions S."/>
        </authorList>
    </citation>
    <scope>NUCLEOTIDE SEQUENCE [LARGE SCALE GENOMIC DNA]</scope>
    <source>
        <strain evidence="4">DSM 45237</strain>
    </source>
</reference>
<feature type="transmembrane region" description="Helical" evidence="2">
    <location>
        <begin position="55"/>
        <end position="75"/>
    </location>
</feature>
<accession>A0A1H5MYT3</accession>
<proteinExistence type="predicted"/>
<evidence type="ECO:0000313" key="3">
    <source>
        <dbReference type="EMBL" id="SEE94426.1"/>
    </source>
</evidence>
<evidence type="ECO:0000256" key="1">
    <source>
        <dbReference type="SAM" id="MobiDB-lite"/>
    </source>
</evidence>
<dbReference type="Proteomes" id="UP000181980">
    <property type="component" value="Unassembled WGS sequence"/>
</dbReference>
<dbReference type="EMBL" id="FNUC01000003">
    <property type="protein sequence ID" value="SEE94426.1"/>
    <property type="molecule type" value="Genomic_DNA"/>
</dbReference>
<dbReference type="Pfam" id="PF10935">
    <property type="entry name" value="DUF2637"/>
    <property type="match status" value="1"/>
</dbReference>
<feature type="transmembrane region" description="Helical" evidence="2">
    <location>
        <begin position="115"/>
        <end position="137"/>
    </location>
</feature>
<dbReference type="AlphaFoldDB" id="A0A1H5MYT3"/>
<protein>
    <submittedName>
        <fullName evidence="3">Homeodomain-like domain-containing protein</fullName>
    </submittedName>
</protein>
<evidence type="ECO:0000256" key="2">
    <source>
        <dbReference type="SAM" id="Phobius"/>
    </source>
</evidence>
<feature type="region of interest" description="Disordered" evidence="1">
    <location>
        <begin position="190"/>
        <end position="222"/>
    </location>
</feature>
<keyword evidence="2" id="KW-1133">Transmembrane helix</keyword>
<keyword evidence="2" id="KW-0472">Membrane</keyword>
<dbReference type="GO" id="GO:0003677">
    <property type="term" value="F:DNA binding"/>
    <property type="evidence" value="ECO:0007669"/>
    <property type="project" value="UniProtKB-KW"/>
</dbReference>
<dbReference type="RefSeq" id="WP_069114076.1">
    <property type="nucleotide sequence ID" value="NZ_FNUC01000003.1"/>
</dbReference>
<keyword evidence="3" id="KW-0371">Homeobox</keyword>
<evidence type="ECO:0000313" key="4">
    <source>
        <dbReference type="Proteomes" id="UP000181980"/>
    </source>
</evidence>
<feature type="transmembrane region" description="Helical" evidence="2">
    <location>
        <begin position="12"/>
        <end position="35"/>
    </location>
</feature>
<dbReference type="OrthoDB" id="4480597at2"/>
<dbReference type="Pfam" id="PF13384">
    <property type="entry name" value="HTH_23"/>
    <property type="match status" value="1"/>
</dbReference>
<dbReference type="STRING" id="561176.SAMN04488561_3550"/>
<sequence length="222" mass="23031">MTAVNDEAHPEAVPGWVAGIAVAGTVAIALGAFWLSFTSLADLARRSGIDSSQAWAWPLIVDGIIVVATISVVALHEYGRAATRYPWSLLLAGAAVSVTANAVDAVVSADASVPPVVAAAVSAVPPLVLLAITHLTVELTRRARRGPAPRVADEDLPVDRRQAARHLRAGGGSYRRIAAELGVHPSTVGRWLGQRGADETTDTETEEPGALAHLSAREGAHA</sequence>
<organism evidence="3 4">
    <name type="scientific">Jiangella alba</name>
    <dbReference type="NCBI Taxonomy" id="561176"/>
    <lineage>
        <taxon>Bacteria</taxon>
        <taxon>Bacillati</taxon>
        <taxon>Actinomycetota</taxon>
        <taxon>Actinomycetes</taxon>
        <taxon>Jiangellales</taxon>
        <taxon>Jiangellaceae</taxon>
        <taxon>Jiangella</taxon>
    </lineage>
</organism>